<dbReference type="Proteomes" id="UP001298681">
    <property type="component" value="Unassembled WGS sequence"/>
</dbReference>
<dbReference type="Gene3D" id="3.20.20.70">
    <property type="entry name" value="Aldolase class I"/>
    <property type="match status" value="1"/>
</dbReference>
<evidence type="ECO:0000313" key="3">
    <source>
        <dbReference type="Proteomes" id="UP001298681"/>
    </source>
</evidence>
<name>A0ABS9MG76_9FIRM</name>
<evidence type="ECO:0000259" key="1">
    <source>
        <dbReference type="PROSITE" id="PS50106"/>
    </source>
</evidence>
<dbReference type="Pfam" id="PF04459">
    <property type="entry name" value="DUF512"/>
    <property type="match status" value="1"/>
</dbReference>
<dbReference type="Gene3D" id="2.30.42.10">
    <property type="match status" value="1"/>
</dbReference>
<dbReference type="InterPro" id="IPR013785">
    <property type="entry name" value="Aldolase_TIM"/>
</dbReference>
<proteinExistence type="predicted"/>
<sequence length="438" mass="49135">MPVKILAVEPGGPASHAGVRPGETLLSINGNEICDILDYRFYETDRHLSIVLRDGAGAERTVQIRKGQYESIGLEFETYLMDQQHSCTNRCIFCFIDQLPKGLRKSLYFKDDDSRLSFLFGNYVTLTNLKEREVDRIIKMHISPINISVHTTNPELRVKMMGNRFAGKSLDILYRFAKAGIKLNCQIVLCRDINDGEELDRTLKDLTSLWPSVQSVAVVPLGLTKYRQGLYPLTGYDSETARAVVRQLERWGDRCEQKYGQRICYAADEFYLKAQLPIPPAPFYGDFDQLENGVGLMASLKQEFLDALEDFVPPASSRKVTLATGVAAHPFLDTLLDELRQRCHNLTCNVVPIVNDFFGDTITVAGLVTGGDLLKQLRGRELGDALLLPDVMLRREGDIFLDDVSLEELSEALQIQIITVPNDGYALLDAVVGREEHG</sequence>
<accession>A0ABS9MG76</accession>
<dbReference type="SUPFAM" id="SSF50156">
    <property type="entry name" value="PDZ domain-like"/>
    <property type="match status" value="1"/>
</dbReference>
<dbReference type="InterPro" id="IPR007549">
    <property type="entry name" value="DUF512"/>
</dbReference>
<keyword evidence="3" id="KW-1185">Reference proteome</keyword>
<dbReference type="SUPFAM" id="SSF102114">
    <property type="entry name" value="Radical SAM enzymes"/>
    <property type="match status" value="1"/>
</dbReference>
<evidence type="ECO:0000313" key="2">
    <source>
        <dbReference type="EMBL" id="MCG4609751.1"/>
    </source>
</evidence>
<dbReference type="Pfam" id="PF19238">
    <property type="entry name" value="Radical_SAM_2"/>
    <property type="match status" value="1"/>
</dbReference>
<dbReference type="InterPro" id="IPR045375">
    <property type="entry name" value="Put_radical_SAM-like_N"/>
</dbReference>
<organism evidence="2 3">
    <name type="scientific">Anaeromassilibacillus senegalensis</name>
    <dbReference type="NCBI Taxonomy" id="1673717"/>
    <lineage>
        <taxon>Bacteria</taxon>
        <taxon>Bacillati</taxon>
        <taxon>Bacillota</taxon>
        <taxon>Clostridia</taxon>
        <taxon>Eubacteriales</taxon>
        <taxon>Acutalibacteraceae</taxon>
        <taxon>Anaeromassilibacillus</taxon>
    </lineage>
</organism>
<gene>
    <name evidence="2" type="ORF">L0P57_02175</name>
</gene>
<dbReference type="EMBL" id="JAKNHQ010000002">
    <property type="protein sequence ID" value="MCG4609751.1"/>
    <property type="molecule type" value="Genomic_DNA"/>
</dbReference>
<dbReference type="InterPro" id="IPR036034">
    <property type="entry name" value="PDZ_sf"/>
</dbReference>
<comment type="caution">
    <text evidence="2">The sequence shown here is derived from an EMBL/GenBank/DDBJ whole genome shotgun (WGS) entry which is preliminary data.</text>
</comment>
<feature type="domain" description="PDZ" evidence="1">
    <location>
        <begin position="1"/>
        <end position="33"/>
    </location>
</feature>
<dbReference type="RefSeq" id="WP_191362484.1">
    <property type="nucleotide sequence ID" value="NZ_JAKNHQ010000002.1"/>
</dbReference>
<dbReference type="InterPro" id="IPR041489">
    <property type="entry name" value="PDZ_6"/>
</dbReference>
<dbReference type="InterPro" id="IPR001478">
    <property type="entry name" value="PDZ"/>
</dbReference>
<dbReference type="PROSITE" id="PS50106">
    <property type="entry name" value="PDZ"/>
    <property type="match status" value="1"/>
</dbReference>
<protein>
    <submittedName>
        <fullName evidence="2">DUF512 domain-containing protein</fullName>
    </submittedName>
</protein>
<reference evidence="2 3" key="1">
    <citation type="submission" date="2022-01" db="EMBL/GenBank/DDBJ databases">
        <title>Collection of gut derived symbiotic bacterial strains cultured from healthy donors.</title>
        <authorList>
            <person name="Lin H."/>
            <person name="Kohout C."/>
            <person name="Waligurski E."/>
            <person name="Pamer E.G."/>
        </authorList>
    </citation>
    <scope>NUCLEOTIDE SEQUENCE [LARGE SCALE GENOMIC DNA]</scope>
    <source>
        <strain evidence="2 3">DFI.7.58</strain>
    </source>
</reference>
<dbReference type="InterPro" id="IPR058240">
    <property type="entry name" value="rSAM_sf"/>
</dbReference>
<dbReference type="Pfam" id="PF17820">
    <property type="entry name" value="PDZ_6"/>
    <property type="match status" value="1"/>
</dbReference>